<protein>
    <submittedName>
        <fullName evidence="2">Uncharacterized protein</fullName>
    </submittedName>
</protein>
<dbReference type="EMBL" id="AGBW02014893">
    <property type="protein sequence ID" value="OWR40925.1"/>
    <property type="molecule type" value="Genomic_DNA"/>
</dbReference>
<comment type="caution">
    <text evidence="2">The sequence shown here is derived from an EMBL/GenBank/DDBJ whole genome shotgun (WGS) entry which is preliminary data.</text>
</comment>
<evidence type="ECO:0000313" key="3">
    <source>
        <dbReference type="Proteomes" id="UP000007151"/>
    </source>
</evidence>
<name>A0A212EHG4_DANPL</name>
<reference evidence="2 3" key="1">
    <citation type="journal article" date="2011" name="Cell">
        <title>The monarch butterfly genome yields insights into long-distance migration.</title>
        <authorList>
            <person name="Zhan S."/>
            <person name="Merlin C."/>
            <person name="Boore J.L."/>
            <person name="Reppert S.M."/>
        </authorList>
    </citation>
    <scope>NUCLEOTIDE SEQUENCE [LARGE SCALE GENOMIC DNA]</scope>
    <source>
        <strain evidence="2">F-2</strain>
    </source>
</reference>
<feature type="compositionally biased region" description="Basic and acidic residues" evidence="1">
    <location>
        <begin position="38"/>
        <end position="59"/>
    </location>
</feature>
<feature type="region of interest" description="Disordered" evidence="1">
    <location>
        <begin position="1"/>
        <end position="65"/>
    </location>
</feature>
<sequence>MSSFNGIDHSAHGSRADRADRVRCVEAAGRDRHRRRLADRGRWRSRSERPQEKVRRSGLVDDLAD</sequence>
<evidence type="ECO:0000256" key="1">
    <source>
        <dbReference type="SAM" id="MobiDB-lite"/>
    </source>
</evidence>
<dbReference type="InParanoid" id="A0A212EHG4"/>
<accession>A0A212EHG4</accession>
<dbReference type="AlphaFoldDB" id="A0A212EHG4"/>
<organism evidence="2 3">
    <name type="scientific">Danaus plexippus plexippus</name>
    <dbReference type="NCBI Taxonomy" id="278856"/>
    <lineage>
        <taxon>Eukaryota</taxon>
        <taxon>Metazoa</taxon>
        <taxon>Ecdysozoa</taxon>
        <taxon>Arthropoda</taxon>
        <taxon>Hexapoda</taxon>
        <taxon>Insecta</taxon>
        <taxon>Pterygota</taxon>
        <taxon>Neoptera</taxon>
        <taxon>Endopterygota</taxon>
        <taxon>Lepidoptera</taxon>
        <taxon>Glossata</taxon>
        <taxon>Ditrysia</taxon>
        <taxon>Papilionoidea</taxon>
        <taxon>Nymphalidae</taxon>
        <taxon>Danainae</taxon>
        <taxon>Danaini</taxon>
        <taxon>Danaina</taxon>
        <taxon>Danaus</taxon>
        <taxon>Danaus</taxon>
    </lineage>
</organism>
<gene>
    <name evidence="2" type="ORF">KGM_210541</name>
</gene>
<proteinExistence type="predicted"/>
<evidence type="ECO:0000313" key="2">
    <source>
        <dbReference type="EMBL" id="OWR40925.1"/>
    </source>
</evidence>
<keyword evidence="3" id="KW-1185">Reference proteome</keyword>
<dbReference type="Proteomes" id="UP000007151">
    <property type="component" value="Unassembled WGS sequence"/>
</dbReference>
<feature type="compositionally biased region" description="Basic and acidic residues" evidence="1">
    <location>
        <begin position="9"/>
        <end position="30"/>
    </location>
</feature>
<dbReference type="KEGG" id="dpl:KGM_210541"/>